<dbReference type="EMBL" id="PHWZ01000311">
    <property type="protein sequence ID" value="TEY46850.1"/>
    <property type="molecule type" value="Genomic_DNA"/>
</dbReference>
<dbReference type="STRING" id="38488.A0A4Y8CUJ1"/>
<dbReference type="OrthoDB" id="542013at2759"/>
<dbReference type="Gene3D" id="3.40.50.720">
    <property type="entry name" value="NAD(P)-binding Rossmann-like Domain"/>
    <property type="match status" value="1"/>
</dbReference>
<name>A0A4Y8CUJ1_9HELO</name>
<organism evidence="1 2">
    <name type="scientific">Botryotinia calthae</name>
    <dbReference type="NCBI Taxonomy" id="38488"/>
    <lineage>
        <taxon>Eukaryota</taxon>
        <taxon>Fungi</taxon>
        <taxon>Dikarya</taxon>
        <taxon>Ascomycota</taxon>
        <taxon>Pezizomycotina</taxon>
        <taxon>Leotiomycetes</taxon>
        <taxon>Helotiales</taxon>
        <taxon>Sclerotiniaceae</taxon>
        <taxon>Botryotinia</taxon>
    </lineage>
</organism>
<sequence length="125" mass="14022">MTIVSSDLHFLGEFSEWKTDVIFASLNDKKFARMNDRYNVSKLIEIILVRHFVSVHGTNYPVVFNTVQPGWCQSSLSTEIATPFQKKLEEFMGRTTEEGARNLVFATSFGKESHGKCVGNGGLLS</sequence>
<evidence type="ECO:0000313" key="1">
    <source>
        <dbReference type="EMBL" id="TEY46850.1"/>
    </source>
</evidence>
<evidence type="ECO:0000313" key="2">
    <source>
        <dbReference type="Proteomes" id="UP000297299"/>
    </source>
</evidence>
<reference evidence="1 2" key="1">
    <citation type="submission" date="2017-11" db="EMBL/GenBank/DDBJ databases">
        <title>Comparative genomics of Botrytis spp.</title>
        <authorList>
            <person name="Valero-Jimenez C.A."/>
            <person name="Tapia P."/>
            <person name="Veloso J."/>
            <person name="Silva-Moreno E."/>
            <person name="Staats M."/>
            <person name="Valdes J.H."/>
            <person name="Van Kan J.A.L."/>
        </authorList>
    </citation>
    <scope>NUCLEOTIDE SEQUENCE [LARGE SCALE GENOMIC DNA]</scope>
    <source>
        <strain evidence="1 2">MUCL2830</strain>
    </source>
</reference>
<keyword evidence="2" id="KW-1185">Reference proteome</keyword>
<dbReference type="AlphaFoldDB" id="A0A4Y8CUJ1"/>
<evidence type="ECO:0008006" key="3">
    <source>
        <dbReference type="Google" id="ProtNLM"/>
    </source>
</evidence>
<protein>
    <recommendedName>
        <fullName evidence="3">Ketoreductase (KR) domain-containing protein</fullName>
    </recommendedName>
</protein>
<accession>A0A4Y8CUJ1</accession>
<gene>
    <name evidence="1" type="ORF">BOTCAL_0312g00070</name>
</gene>
<comment type="caution">
    <text evidence="1">The sequence shown here is derived from an EMBL/GenBank/DDBJ whole genome shotgun (WGS) entry which is preliminary data.</text>
</comment>
<dbReference type="Proteomes" id="UP000297299">
    <property type="component" value="Unassembled WGS sequence"/>
</dbReference>
<proteinExistence type="predicted"/>